<accession>A0A397JVV3</accession>
<reference evidence="2 3" key="1">
    <citation type="submission" date="2018-08" db="EMBL/GenBank/DDBJ databases">
        <title>Genome and evolution of the arbuscular mycorrhizal fungus Diversispora epigaea (formerly Glomus versiforme) and its bacterial endosymbionts.</title>
        <authorList>
            <person name="Sun X."/>
            <person name="Fei Z."/>
            <person name="Harrison M."/>
        </authorList>
    </citation>
    <scope>NUCLEOTIDE SEQUENCE [LARGE SCALE GENOMIC DNA]</scope>
    <source>
        <strain evidence="2 3">IT104</strain>
    </source>
</reference>
<dbReference type="PANTHER" id="PTHR36168:SF1">
    <property type="entry name" value="ORC1-LIKE AAA ATPASE DOMAIN-CONTAINING PROTEIN"/>
    <property type="match status" value="1"/>
</dbReference>
<dbReference type="STRING" id="1348612.A0A397JVV3"/>
<dbReference type="Proteomes" id="UP000266861">
    <property type="component" value="Unassembled WGS sequence"/>
</dbReference>
<evidence type="ECO:0000259" key="1">
    <source>
        <dbReference type="Pfam" id="PF01637"/>
    </source>
</evidence>
<dbReference type="OrthoDB" id="511599at2759"/>
<evidence type="ECO:0000313" key="3">
    <source>
        <dbReference type="Proteomes" id="UP000266861"/>
    </source>
</evidence>
<dbReference type="InterPro" id="IPR011579">
    <property type="entry name" value="ATPase_dom"/>
</dbReference>
<gene>
    <name evidence="2" type="ORF">Glove_2g35</name>
</gene>
<dbReference type="Pfam" id="PF01637">
    <property type="entry name" value="ATPase_2"/>
    <property type="match status" value="1"/>
</dbReference>
<dbReference type="Gene3D" id="3.40.50.300">
    <property type="entry name" value="P-loop containing nucleotide triphosphate hydrolases"/>
    <property type="match status" value="1"/>
</dbReference>
<sequence length="386" mass="44763">MALLNFFTYCQNKYNDNHLVKVIEKGTQLKTDVLIDKFIPRPLIMDYLKNIFQPSSSQSFYHIIYGKYGSGKTTLVKLTVSRGVIYVDIPSDIENFGIAFGKALNFTFEERISFTQQLTWKLGNTSNGYDNQLWKKVLKAFKRGAELYKAKHNKPAVIVYDNVSRLIHKNPEILDILQDDAKDNADNCIYIAVFISNEDIVLKRMKSRSSWSRAENPPIEIDDLNKEESMKYLIEKHQIIEEAEKLYELVGGYILELKAVAYNFSSEKSIEGIKKKILLDVYNKFNSTKLLRKQKYHNIGKHIINALLSSKEIDFDLYREFFTNNEECDEVLKTNVFVFHPSRNTVSFQSQSIEYYIQKNSDVFVNLVDLTSNNKFSSNFVSTSKL</sequence>
<proteinExistence type="predicted"/>
<dbReference type="AlphaFoldDB" id="A0A397JVV3"/>
<organism evidence="2 3">
    <name type="scientific">Diversispora epigaea</name>
    <dbReference type="NCBI Taxonomy" id="1348612"/>
    <lineage>
        <taxon>Eukaryota</taxon>
        <taxon>Fungi</taxon>
        <taxon>Fungi incertae sedis</taxon>
        <taxon>Mucoromycota</taxon>
        <taxon>Glomeromycotina</taxon>
        <taxon>Glomeromycetes</taxon>
        <taxon>Diversisporales</taxon>
        <taxon>Diversisporaceae</taxon>
        <taxon>Diversispora</taxon>
    </lineage>
</organism>
<comment type="caution">
    <text evidence="2">The sequence shown here is derived from an EMBL/GenBank/DDBJ whole genome shotgun (WGS) entry which is preliminary data.</text>
</comment>
<dbReference type="GO" id="GO:0005524">
    <property type="term" value="F:ATP binding"/>
    <property type="evidence" value="ECO:0007669"/>
    <property type="project" value="InterPro"/>
</dbReference>
<feature type="domain" description="ATPase" evidence="1">
    <location>
        <begin position="57"/>
        <end position="257"/>
    </location>
</feature>
<dbReference type="InterPro" id="IPR027417">
    <property type="entry name" value="P-loop_NTPase"/>
</dbReference>
<dbReference type="EMBL" id="PQFF01000002">
    <property type="protein sequence ID" value="RHZ90216.1"/>
    <property type="molecule type" value="Genomic_DNA"/>
</dbReference>
<protein>
    <recommendedName>
        <fullName evidence="1">ATPase domain-containing protein</fullName>
    </recommendedName>
</protein>
<evidence type="ECO:0000313" key="2">
    <source>
        <dbReference type="EMBL" id="RHZ90216.1"/>
    </source>
</evidence>
<name>A0A397JVV3_9GLOM</name>
<keyword evidence="3" id="KW-1185">Reference proteome</keyword>
<dbReference type="SUPFAM" id="SSF52540">
    <property type="entry name" value="P-loop containing nucleoside triphosphate hydrolases"/>
    <property type="match status" value="1"/>
</dbReference>
<dbReference type="PANTHER" id="PTHR36168">
    <property type="entry name" value="CHROMOSOME 1, WHOLE GENOME SHOTGUN SEQUENCE"/>
    <property type="match status" value="1"/>
</dbReference>